<proteinExistence type="predicted"/>
<sequence length="343" mass="38367">MQLHGIRARLAAVFWRVALRPLVLVAPSVGSAFGQRSACALLCPTVGPVIRQIEATSVYRKGDQTRSEMDFRLWATNTYLVAPTRHFQSVVSILADASLRDRSGVVRSCLLQILRSWAQNSAFLDKPDTPNGRFVQGWVLGTLALVILKSDLRNAAEADPHIRPWLEKLTKDVIAFYQKRKTKNNLTSWAAMSVLAASTITKDSAARTIATSWYQHAIDDISDEGLPSHELGRGQRAVHYFYFGAQPLYIFYRLQHLGSELPPPPGKLKHYLDNLVDNLSARTLDKRFGEQVKPKEIGWLSLYFAQLNSESRGLDQREFIPRLGGRVDLLGQTLKAAEGSRSV</sequence>
<feature type="domain" description="Alginate lyase" evidence="3">
    <location>
        <begin position="87"/>
        <end position="251"/>
    </location>
</feature>
<evidence type="ECO:0000313" key="4">
    <source>
        <dbReference type="EMBL" id="RJF67312.1"/>
    </source>
</evidence>
<dbReference type="EMBL" id="QYYD01000034">
    <property type="protein sequence ID" value="RJF67312.1"/>
    <property type="molecule type" value="Genomic_DNA"/>
</dbReference>
<dbReference type="AlphaFoldDB" id="A0A418UXZ3"/>
<gene>
    <name evidence="4" type="ORF">D4Q52_23475</name>
</gene>
<accession>A0A418UXZ3</accession>
<dbReference type="Proteomes" id="UP000285523">
    <property type="component" value="Unassembled WGS sequence"/>
</dbReference>
<reference evidence="4 5" key="1">
    <citation type="submission" date="2018-09" db="EMBL/GenBank/DDBJ databases">
        <title>Draft genome sequence of Rhodopseudomonas palustris 2.1.18.</title>
        <authorList>
            <person name="Robertson S.L."/>
            <person name="Meyer T.E."/>
            <person name="Kyndt J.A."/>
        </authorList>
    </citation>
    <scope>NUCLEOTIDE SEQUENCE [LARGE SCALE GENOMIC DNA]</scope>
    <source>
        <strain evidence="4 5">2.1.18</strain>
    </source>
</reference>
<dbReference type="Pfam" id="PF05426">
    <property type="entry name" value="Alginate_lyase"/>
    <property type="match status" value="1"/>
</dbReference>
<evidence type="ECO:0000256" key="2">
    <source>
        <dbReference type="ARBA" id="ARBA00023239"/>
    </source>
</evidence>
<comment type="caution">
    <text evidence="4">The sequence shown here is derived from an EMBL/GenBank/DDBJ whole genome shotgun (WGS) entry which is preliminary data.</text>
</comment>
<protein>
    <recommendedName>
        <fullName evidence="3">Alginate lyase domain-containing protein</fullName>
    </recommendedName>
</protein>
<dbReference type="InterPro" id="IPR008397">
    <property type="entry name" value="Alginate_lyase_dom"/>
</dbReference>
<dbReference type="RefSeq" id="WP_119859001.1">
    <property type="nucleotide sequence ID" value="NZ_QYYD01000034.1"/>
</dbReference>
<dbReference type="InterPro" id="IPR008929">
    <property type="entry name" value="Chondroitin_lyas"/>
</dbReference>
<organism evidence="4 5">
    <name type="scientific">Rhodopseudomonas palustris</name>
    <dbReference type="NCBI Taxonomy" id="1076"/>
    <lineage>
        <taxon>Bacteria</taxon>
        <taxon>Pseudomonadati</taxon>
        <taxon>Pseudomonadota</taxon>
        <taxon>Alphaproteobacteria</taxon>
        <taxon>Hyphomicrobiales</taxon>
        <taxon>Nitrobacteraceae</taxon>
        <taxon>Rhodopseudomonas</taxon>
    </lineage>
</organism>
<dbReference type="Gene3D" id="1.50.10.100">
    <property type="entry name" value="Chondroitin AC/alginate lyase"/>
    <property type="match status" value="1"/>
</dbReference>
<dbReference type="SUPFAM" id="SSF48230">
    <property type="entry name" value="Chondroitin AC/alginate lyase"/>
    <property type="match status" value="1"/>
</dbReference>
<keyword evidence="1" id="KW-0732">Signal</keyword>
<dbReference type="OrthoDB" id="7210452at2"/>
<dbReference type="GO" id="GO:0016829">
    <property type="term" value="F:lyase activity"/>
    <property type="evidence" value="ECO:0007669"/>
    <property type="project" value="UniProtKB-KW"/>
</dbReference>
<name>A0A418UXZ3_RHOPL</name>
<keyword evidence="2" id="KW-0456">Lyase</keyword>
<evidence type="ECO:0000256" key="1">
    <source>
        <dbReference type="ARBA" id="ARBA00022729"/>
    </source>
</evidence>
<evidence type="ECO:0000313" key="5">
    <source>
        <dbReference type="Proteomes" id="UP000285523"/>
    </source>
</evidence>
<evidence type="ECO:0000259" key="3">
    <source>
        <dbReference type="Pfam" id="PF05426"/>
    </source>
</evidence>
<dbReference type="GO" id="GO:0042597">
    <property type="term" value="C:periplasmic space"/>
    <property type="evidence" value="ECO:0007669"/>
    <property type="project" value="InterPro"/>
</dbReference>